<dbReference type="SUPFAM" id="SSF81273">
    <property type="entry name" value="H-NS histone-like proteins"/>
    <property type="match status" value="1"/>
</dbReference>
<dbReference type="PANTHER" id="PTHR38097:SF2">
    <property type="entry name" value="DNA-BINDING PROTEIN STPA"/>
    <property type="match status" value="1"/>
</dbReference>
<dbReference type="GO" id="GO:0000976">
    <property type="term" value="F:transcription cis-regulatory region binding"/>
    <property type="evidence" value="ECO:0007669"/>
    <property type="project" value="TreeGrafter"/>
</dbReference>
<dbReference type="GO" id="GO:0009295">
    <property type="term" value="C:nucleoid"/>
    <property type="evidence" value="ECO:0007669"/>
    <property type="project" value="UniProtKB-SubCell"/>
</dbReference>
<dbReference type="EMBL" id="JACHTE010000003">
    <property type="protein sequence ID" value="MBB1087985.1"/>
    <property type="molecule type" value="Genomic_DNA"/>
</dbReference>
<protein>
    <submittedName>
        <fullName evidence="7">H-NS histone family protein</fullName>
    </submittedName>
</protein>
<evidence type="ECO:0000313" key="7">
    <source>
        <dbReference type="EMBL" id="MBB1087985.1"/>
    </source>
</evidence>
<organism evidence="7 8">
    <name type="scientific">Marilutibacter penaei</name>
    <dbReference type="NCBI Taxonomy" id="2759900"/>
    <lineage>
        <taxon>Bacteria</taxon>
        <taxon>Pseudomonadati</taxon>
        <taxon>Pseudomonadota</taxon>
        <taxon>Gammaproteobacteria</taxon>
        <taxon>Lysobacterales</taxon>
        <taxon>Lysobacteraceae</taxon>
        <taxon>Marilutibacter</taxon>
    </lineage>
</organism>
<feature type="domain" description="DNA-binding protein H-NS-like C-terminal" evidence="6">
    <location>
        <begin position="71"/>
        <end position="118"/>
    </location>
</feature>
<dbReference type="SMART" id="SM00528">
    <property type="entry name" value="HNS"/>
    <property type="match status" value="1"/>
</dbReference>
<feature type="region of interest" description="Disordered" evidence="5">
    <location>
        <begin position="59"/>
        <end position="100"/>
    </location>
</feature>
<accession>A0A7W3U3L1</accession>
<comment type="subcellular location">
    <subcellularLocation>
        <location evidence="1">Cytoplasm</location>
        <location evidence="1">Nucleoid</location>
    </subcellularLocation>
</comment>
<reference evidence="7 8" key="1">
    <citation type="submission" date="2020-07" db="EMBL/GenBank/DDBJ databases">
        <authorList>
            <person name="Xu S."/>
            <person name="Li A."/>
        </authorList>
    </citation>
    <scope>NUCLEOTIDE SEQUENCE [LARGE SCALE GENOMIC DNA]</scope>
    <source>
        <strain evidence="7 8">SG-8</strain>
    </source>
</reference>
<dbReference type="PANTHER" id="PTHR38097">
    <property type="match status" value="1"/>
</dbReference>
<keyword evidence="4" id="KW-0238">DNA-binding</keyword>
<evidence type="ECO:0000256" key="2">
    <source>
        <dbReference type="ARBA" id="ARBA00010610"/>
    </source>
</evidence>
<dbReference type="Pfam" id="PF00816">
    <property type="entry name" value="Histone_HNS"/>
    <property type="match status" value="1"/>
</dbReference>
<proteinExistence type="inferred from homology"/>
<keyword evidence="3" id="KW-0963">Cytoplasm</keyword>
<name>A0A7W3U3L1_9GAMM</name>
<dbReference type="GO" id="GO:0003681">
    <property type="term" value="F:bent DNA binding"/>
    <property type="evidence" value="ECO:0007669"/>
    <property type="project" value="TreeGrafter"/>
</dbReference>
<keyword evidence="8" id="KW-1185">Reference proteome</keyword>
<evidence type="ECO:0000313" key="8">
    <source>
        <dbReference type="Proteomes" id="UP000552587"/>
    </source>
</evidence>
<sequence length="120" mass="13138">MTIDLNALSQKELNALITQAKKRKTTLAKRKPIASVRRKVTALAKAEGYTVEELFGSKRATGAAPRAASPRKGRKTGKVAPKYRDPANSANTWTGRGKQPRWLAAYTAEGRNADDFLIVK</sequence>
<evidence type="ECO:0000259" key="6">
    <source>
        <dbReference type="SMART" id="SM00528"/>
    </source>
</evidence>
<dbReference type="InterPro" id="IPR037150">
    <property type="entry name" value="H-NS_C_dom_sf"/>
</dbReference>
<dbReference type="GO" id="GO:0032993">
    <property type="term" value="C:protein-DNA complex"/>
    <property type="evidence" value="ECO:0007669"/>
    <property type="project" value="TreeGrafter"/>
</dbReference>
<dbReference type="RefSeq" id="WP_182668758.1">
    <property type="nucleotide sequence ID" value="NZ_JACHTE010000003.1"/>
</dbReference>
<evidence type="ECO:0000256" key="4">
    <source>
        <dbReference type="ARBA" id="ARBA00023125"/>
    </source>
</evidence>
<dbReference type="Proteomes" id="UP000552587">
    <property type="component" value="Unassembled WGS sequence"/>
</dbReference>
<dbReference type="Gene3D" id="4.10.430.10">
    <property type="entry name" value="Histone-like protein H-NS, C-terminal domain"/>
    <property type="match status" value="1"/>
</dbReference>
<comment type="similarity">
    <text evidence="2">Belongs to the histone-like protein H-NS family.</text>
</comment>
<dbReference type="GO" id="GO:0001217">
    <property type="term" value="F:DNA-binding transcription repressor activity"/>
    <property type="evidence" value="ECO:0007669"/>
    <property type="project" value="TreeGrafter"/>
</dbReference>
<comment type="caution">
    <text evidence="7">The sequence shown here is derived from an EMBL/GenBank/DDBJ whole genome shotgun (WGS) entry which is preliminary data.</text>
</comment>
<evidence type="ECO:0000256" key="5">
    <source>
        <dbReference type="SAM" id="MobiDB-lite"/>
    </source>
</evidence>
<dbReference type="GO" id="GO:0005829">
    <property type="term" value="C:cytosol"/>
    <property type="evidence" value="ECO:0007669"/>
    <property type="project" value="TreeGrafter"/>
</dbReference>
<dbReference type="AlphaFoldDB" id="A0A7W3U3L1"/>
<dbReference type="InterPro" id="IPR027444">
    <property type="entry name" value="H-NS_C_dom"/>
</dbReference>
<dbReference type="GO" id="GO:0003680">
    <property type="term" value="F:minor groove of adenine-thymine-rich DNA binding"/>
    <property type="evidence" value="ECO:0007669"/>
    <property type="project" value="TreeGrafter"/>
</dbReference>
<gene>
    <name evidence="7" type="ORF">H4F99_05710</name>
</gene>
<evidence type="ECO:0000256" key="1">
    <source>
        <dbReference type="ARBA" id="ARBA00004453"/>
    </source>
</evidence>
<evidence type="ECO:0000256" key="3">
    <source>
        <dbReference type="ARBA" id="ARBA00022490"/>
    </source>
</evidence>